<sequence>MGREKNERKRKQSENNKADSTNGGNLLPEIKNWRFNFKELNFNLGNSNDELKGEQQSSTGPQQSYDEDDQADESYNPSDDEDYEADAHPTVLMDHSRCLPEEKMMKQKWSENNEADGTNGGNLPSEVSPTIGGRTPTSRSFFRQNPTVDGRARPTVDDRSRIGDSISKNSTSIWVTRKTSLSSVRDDDCGEVFLSNFRGLSIKVLLISIATKVYEVIQVKRCLPDHHNWTAHEERSVFTDRLLGEAVLQQMLKATLTVREVHNGIEDAFSKFNKRRNSIGDEDDNNKDEEGMVRSSKKKRAHLETYTLESASIPPGTSTSSAATSTPLMTLTLFPQL</sequence>
<evidence type="ECO:0000313" key="1">
    <source>
        <dbReference type="EMBL" id="KAI5663417.1"/>
    </source>
</evidence>
<accession>A0ACC0AQY6</accession>
<evidence type="ECO:0000313" key="2">
    <source>
        <dbReference type="Proteomes" id="UP001060085"/>
    </source>
</evidence>
<protein>
    <submittedName>
        <fullName evidence="1">Uncharacterized protein</fullName>
    </submittedName>
</protein>
<organism evidence="1 2">
    <name type="scientific">Catharanthus roseus</name>
    <name type="common">Madagascar periwinkle</name>
    <name type="synonym">Vinca rosea</name>
    <dbReference type="NCBI Taxonomy" id="4058"/>
    <lineage>
        <taxon>Eukaryota</taxon>
        <taxon>Viridiplantae</taxon>
        <taxon>Streptophyta</taxon>
        <taxon>Embryophyta</taxon>
        <taxon>Tracheophyta</taxon>
        <taxon>Spermatophyta</taxon>
        <taxon>Magnoliopsida</taxon>
        <taxon>eudicotyledons</taxon>
        <taxon>Gunneridae</taxon>
        <taxon>Pentapetalae</taxon>
        <taxon>asterids</taxon>
        <taxon>lamiids</taxon>
        <taxon>Gentianales</taxon>
        <taxon>Apocynaceae</taxon>
        <taxon>Rauvolfioideae</taxon>
        <taxon>Vinceae</taxon>
        <taxon>Catharanthinae</taxon>
        <taxon>Catharanthus</taxon>
    </lineage>
</organism>
<reference evidence="2" key="1">
    <citation type="journal article" date="2023" name="Nat. Plants">
        <title>Single-cell RNA sequencing provides a high-resolution roadmap for understanding the multicellular compartmentation of specialized metabolism.</title>
        <authorList>
            <person name="Sun S."/>
            <person name="Shen X."/>
            <person name="Li Y."/>
            <person name="Li Y."/>
            <person name="Wang S."/>
            <person name="Li R."/>
            <person name="Zhang H."/>
            <person name="Shen G."/>
            <person name="Guo B."/>
            <person name="Wei J."/>
            <person name="Xu J."/>
            <person name="St-Pierre B."/>
            <person name="Chen S."/>
            <person name="Sun C."/>
        </authorList>
    </citation>
    <scope>NUCLEOTIDE SEQUENCE [LARGE SCALE GENOMIC DNA]</scope>
</reference>
<keyword evidence="2" id="KW-1185">Reference proteome</keyword>
<proteinExistence type="predicted"/>
<comment type="caution">
    <text evidence="1">The sequence shown here is derived from an EMBL/GenBank/DDBJ whole genome shotgun (WGS) entry which is preliminary data.</text>
</comment>
<gene>
    <name evidence="1" type="ORF">M9H77_22740</name>
</gene>
<name>A0ACC0AQY6_CATRO</name>
<dbReference type="EMBL" id="CM044705">
    <property type="protein sequence ID" value="KAI5663417.1"/>
    <property type="molecule type" value="Genomic_DNA"/>
</dbReference>
<dbReference type="Proteomes" id="UP001060085">
    <property type="component" value="Linkage Group LG05"/>
</dbReference>